<reference evidence="2 3" key="1">
    <citation type="submission" date="2018-03" db="EMBL/GenBank/DDBJ databases">
        <title>Genomic Encyclopedia of Archaeal and Bacterial Type Strains, Phase II (KMG-II): from individual species to whole genera.</title>
        <authorList>
            <person name="Goeker M."/>
        </authorList>
    </citation>
    <scope>NUCLEOTIDE SEQUENCE [LARGE SCALE GENOMIC DNA]</scope>
    <source>
        <strain evidence="2 3">DSM 18107</strain>
    </source>
</reference>
<evidence type="ECO:0000256" key="1">
    <source>
        <dbReference type="SAM" id="SignalP"/>
    </source>
</evidence>
<evidence type="ECO:0008006" key="4">
    <source>
        <dbReference type="Google" id="ProtNLM"/>
    </source>
</evidence>
<dbReference type="RefSeq" id="WP_106602230.1">
    <property type="nucleotide sequence ID" value="NZ_PYGK01000004.1"/>
</dbReference>
<proteinExistence type="predicted"/>
<keyword evidence="3" id="KW-1185">Reference proteome</keyword>
<feature type="signal peptide" evidence="1">
    <location>
        <begin position="1"/>
        <end position="18"/>
    </location>
</feature>
<dbReference type="EMBL" id="PYGK01000004">
    <property type="protein sequence ID" value="PSL32012.1"/>
    <property type="molecule type" value="Genomic_DNA"/>
</dbReference>
<gene>
    <name evidence="2" type="ORF">CLV42_104315</name>
</gene>
<sequence>MKHALLFAGLFMTLAVHAQKRSLTEYPGTYKLGTGDAAEDAKVELKEDKLTITGTRGSADLSMQKADTFSVDEYGGEVIFLRNSAKRISGIKVNIPAGNIDVEGVRVEDLTEYVGTYKLGVGDDADEAKVTLKDGILTVSGRAGSADLSRQKTDTFNVEQYGGQVIFKRTGNKISGIKIDIPAGNINVEGEKVESKDAAYVQPAAYKKVNHTPFVKQGQTDLEAHRAVVG</sequence>
<keyword evidence="1" id="KW-0732">Signal</keyword>
<evidence type="ECO:0000313" key="3">
    <source>
        <dbReference type="Proteomes" id="UP000240978"/>
    </source>
</evidence>
<evidence type="ECO:0000313" key="2">
    <source>
        <dbReference type="EMBL" id="PSL32012.1"/>
    </source>
</evidence>
<name>A0A2P8GDH3_9BACT</name>
<feature type="chain" id="PRO_5015178723" description="Adhesin" evidence="1">
    <location>
        <begin position="19"/>
        <end position="230"/>
    </location>
</feature>
<protein>
    <recommendedName>
        <fullName evidence="4">Adhesin</fullName>
    </recommendedName>
</protein>
<organism evidence="2 3">
    <name type="scientific">Chitinophaga ginsengisoli</name>
    <dbReference type="NCBI Taxonomy" id="363837"/>
    <lineage>
        <taxon>Bacteria</taxon>
        <taxon>Pseudomonadati</taxon>
        <taxon>Bacteroidota</taxon>
        <taxon>Chitinophagia</taxon>
        <taxon>Chitinophagales</taxon>
        <taxon>Chitinophagaceae</taxon>
        <taxon>Chitinophaga</taxon>
    </lineage>
</organism>
<comment type="caution">
    <text evidence="2">The sequence shown here is derived from an EMBL/GenBank/DDBJ whole genome shotgun (WGS) entry which is preliminary data.</text>
</comment>
<accession>A0A2P8GDH3</accession>
<dbReference type="Proteomes" id="UP000240978">
    <property type="component" value="Unassembled WGS sequence"/>
</dbReference>
<dbReference type="OrthoDB" id="653318at2"/>
<dbReference type="AlphaFoldDB" id="A0A2P8GDH3"/>